<keyword evidence="3" id="KW-1185">Reference proteome</keyword>
<accession>A0A4P6JNZ1</accession>
<evidence type="ECO:0000313" key="2">
    <source>
        <dbReference type="EMBL" id="QBD77057.1"/>
    </source>
</evidence>
<gene>
    <name evidence="2" type="ORF">EPA93_14005</name>
</gene>
<dbReference type="PANTHER" id="PTHR43747:SF1">
    <property type="entry name" value="SLR1998 PROTEIN"/>
    <property type="match status" value="1"/>
</dbReference>
<dbReference type="AlphaFoldDB" id="A0A4P6JNZ1"/>
<dbReference type="Gene3D" id="3.30.9.100">
    <property type="match status" value="1"/>
</dbReference>
<sequence length="553" mass="63022">MKRYDLIIAGGGPAGSTVATLVKRYSPQTRVLLLEKAQFPRHHVGESLLAGASPVLQDMHVYDKVNKHGFVEKLGATYVWGQDRKPWGFEFDEIINKFAQHGQQLPDLYCKAWQVQRSKYDHLLLNHAAAMGVEVHQNARVLRVLRNPGDERVVGVEYRDGEGSRCVECSWFMDCTGQQALLGRELKLLEYDEQMNNYALFGYWKGAKWKFEYLGHPHLTRIFIATTPHGWIWYIPVGPDVVSVGLVTHRETLKQMPHGPENLYYHELTTCAEIRDLLRDATLIHLEPDQGRAVCAIQDWSYTSRRMVGPGWAMAGDAAGFVDPILSSGVMLAHELGQKAAYTLNSSFAANSDEQIQSYWQFYEQTYQSYLQAYRNMAQFWYSNNFSMESWWWQARRTLAQQESDLALTDREAFTRLTFGYSTRAESLSLFGSYPLHEAQQLVRGLFGSPYDANPLRSSYAQRPLRLKEDAQLTDGMYFYQGRIRTNRRVVSGNTCYLDLHPAEEVLVNLLDGTHTLADLDEAARELQSLEIKMPLRGGLDLLVQLDTIGALA</sequence>
<dbReference type="SUPFAM" id="SSF51905">
    <property type="entry name" value="FAD/NAD(P)-binding domain"/>
    <property type="match status" value="1"/>
</dbReference>
<dbReference type="Gene3D" id="3.50.50.60">
    <property type="entry name" value="FAD/NAD(P)-binding domain"/>
    <property type="match status" value="1"/>
</dbReference>
<dbReference type="KEGG" id="kbs:EPA93_14005"/>
<dbReference type="RefSeq" id="WP_129888121.1">
    <property type="nucleotide sequence ID" value="NZ_CP035758.1"/>
</dbReference>
<dbReference type="InterPro" id="IPR050816">
    <property type="entry name" value="Flavin-dep_Halogenase_NPB"/>
</dbReference>
<name>A0A4P6JNZ1_KTERU</name>
<reference evidence="2 3" key="1">
    <citation type="submission" date="2019-01" db="EMBL/GenBank/DDBJ databases">
        <title>Ktedonosporobacter rubrisoli SCAWS-G2.</title>
        <authorList>
            <person name="Huang Y."/>
            <person name="Yan B."/>
        </authorList>
    </citation>
    <scope>NUCLEOTIDE SEQUENCE [LARGE SCALE GENOMIC DNA]</scope>
    <source>
        <strain evidence="2 3">SCAWS-G2</strain>
    </source>
</reference>
<evidence type="ECO:0000256" key="1">
    <source>
        <dbReference type="ARBA" id="ARBA00038396"/>
    </source>
</evidence>
<evidence type="ECO:0000313" key="3">
    <source>
        <dbReference type="Proteomes" id="UP000290365"/>
    </source>
</evidence>
<organism evidence="2 3">
    <name type="scientific">Ktedonosporobacter rubrisoli</name>
    <dbReference type="NCBI Taxonomy" id="2509675"/>
    <lineage>
        <taxon>Bacteria</taxon>
        <taxon>Bacillati</taxon>
        <taxon>Chloroflexota</taxon>
        <taxon>Ktedonobacteria</taxon>
        <taxon>Ktedonobacterales</taxon>
        <taxon>Ktedonosporobacteraceae</taxon>
        <taxon>Ktedonosporobacter</taxon>
    </lineage>
</organism>
<proteinExistence type="inferred from homology"/>
<dbReference type="InterPro" id="IPR036188">
    <property type="entry name" value="FAD/NAD-bd_sf"/>
</dbReference>
<dbReference type="InterPro" id="IPR006905">
    <property type="entry name" value="Flavin_halogenase"/>
</dbReference>
<dbReference type="Proteomes" id="UP000290365">
    <property type="component" value="Chromosome"/>
</dbReference>
<dbReference type="EMBL" id="CP035758">
    <property type="protein sequence ID" value="QBD77057.1"/>
    <property type="molecule type" value="Genomic_DNA"/>
</dbReference>
<dbReference type="OrthoDB" id="9806565at2"/>
<comment type="similarity">
    <text evidence="1">Belongs to the flavin-dependent halogenase family. Bacterial tryptophan halogenase subfamily.</text>
</comment>
<dbReference type="PANTHER" id="PTHR43747">
    <property type="entry name" value="FAD-BINDING PROTEIN"/>
    <property type="match status" value="1"/>
</dbReference>
<protein>
    <submittedName>
        <fullName evidence="2">NAD(P)/FAD-dependent oxidoreductase</fullName>
    </submittedName>
</protein>
<dbReference type="Pfam" id="PF04820">
    <property type="entry name" value="Trp_halogenase"/>
    <property type="match status" value="2"/>
</dbReference>
<dbReference type="GO" id="GO:0004497">
    <property type="term" value="F:monooxygenase activity"/>
    <property type="evidence" value="ECO:0007669"/>
    <property type="project" value="InterPro"/>
</dbReference>